<accession>A0A2M3ZWS2</accession>
<dbReference type="EMBL" id="GGFM01012181">
    <property type="protein sequence ID" value="MBW32932.1"/>
    <property type="molecule type" value="Transcribed_RNA"/>
</dbReference>
<feature type="chain" id="PRO_5014928107" evidence="2">
    <location>
        <begin position="20"/>
        <end position="93"/>
    </location>
</feature>
<feature type="signal peptide" evidence="2">
    <location>
        <begin position="1"/>
        <end position="19"/>
    </location>
</feature>
<dbReference type="AlphaFoldDB" id="A0A2M3ZWS2"/>
<evidence type="ECO:0000256" key="2">
    <source>
        <dbReference type="SAM" id="SignalP"/>
    </source>
</evidence>
<evidence type="ECO:0000313" key="3">
    <source>
        <dbReference type="EMBL" id="MBW32932.1"/>
    </source>
</evidence>
<keyword evidence="2" id="KW-0732">Signal</keyword>
<evidence type="ECO:0000256" key="1">
    <source>
        <dbReference type="SAM" id="MobiDB-lite"/>
    </source>
</evidence>
<sequence>MCWVLIAFYAVVATSRTLSESIQSEIAWKNGERSVSTCACVCTCVCDRNFHNLKSPFGPFSIPLRTAGPRPKGKAKSAGKEETFKSPGHFRQK</sequence>
<reference evidence="3" key="1">
    <citation type="submission" date="2018-01" db="EMBL/GenBank/DDBJ databases">
        <title>An insight into the sialome of Amazonian anophelines.</title>
        <authorList>
            <person name="Ribeiro J.M."/>
            <person name="Scarpassa V."/>
            <person name="Calvo E."/>
        </authorList>
    </citation>
    <scope>NUCLEOTIDE SEQUENCE</scope>
    <source>
        <tissue evidence="3">Salivary glands</tissue>
    </source>
</reference>
<name>A0A2M3ZWS2_9DIPT</name>
<proteinExistence type="predicted"/>
<feature type="region of interest" description="Disordered" evidence="1">
    <location>
        <begin position="60"/>
        <end position="93"/>
    </location>
</feature>
<protein>
    <submittedName>
        <fullName evidence="3">Putative secreted peptide</fullName>
    </submittedName>
</protein>
<organism evidence="3">
    <name type="scientific">Anopheles braziliensis</name>
    <dbReference type="NCBI Taxonomy" id="58242"/>
    <lineage>
        <taxon>Eukaryota</taxon>
        <taxon>Metazoa</taxon>
        <taxon>Ecdysozoa</taxon>
        <taxon>Arthropoda</taxon>
        <taxon>Hexapoda</taxon>
        <taxon>Insecta</taxon>
        <taxon>Pterygota</taxon>
        <taxon>Neoptera</taxon>
        <taxon>Endopterygota</taxon>
        <taxon>Diptera</taxon>
        <taxon>Nematocera</taxon>
        <taxon>Culicoidea</taxon>
        <taxon>Culicidae</taxon>
        <taxon>Anophelinae</taxon>
        <taxon>Anopheles</taxon>
    </lineage>
</organism>